<dbReference type="EMBL" id="QRQE01000031">
    <property type="protein sequence ID" value="RHM73625.1"/>
    <property type="molecule type" value="Genomic_DNA"/>
</dbReference>
<dbReference type="GO" id="GO:0016987">
    <property type="term" value="F:sigma factor activity"/>
    <property type="evidence" value="ECO:0007669"/>
    <property type="project" value="InterPro"/>
</dbReference>
<protein>
    <submittedName>
        <fullName evidence="2">Sigma-70 family RNA polymerase sigma factor</fullName>
    </submittedName>
</protein>
<dbReference type="InterPro" id="IPR013249">
    <property type="entry name" value="RNA_pol_sigma70_r4_t2"/>
</dbReference>
<dbReference type="InterPro" id="IPR036388">
    <property type="entry name" value="WH-like_DNA-bd_sf"/>
</dbReference>
<dbReference type="Gene3D" id="1.10.10.10">
    <property type="entry name" value="Winged helix-like DNA-binding domain superfamily/Winged helix DNA-binding domain"/>
    <property type="match status" value="1"/>
</dbReference>
<dbReference type="GO" id="GO:0003677">
    <property type="term" value="F:DNA binding"/>
    <property type="evidence" value="ECO:0007669"/>
    <property type="project" value="InterPro"/>
</dbReference>
<dbReference type="RefSeq" id="WP_059066832.1">
    <property type="nucleotide sequence ID" value="NZ_JBCPGC010000029.1"/>
</dbReference>
<organism evidence="2 3">
    <name type="scientific">Mediterraneibacter gnavus</name>
    <name type="common">Ruminococcus gnavus</name>
    <dbReference type="NCBI Taxonomy" id="33038"/>
    <lineage>
        <taxon>Bacteria</taxon>
        <taxon>Bacillati</taxon>
        <taxon>Bacillota</taxon>
        <taxon>Clostridia</taxon>
        <taxon>Lachnospirales</taxon>
        <taxon>Lachnospiraceae</taxon>
        <taxon>Mediterraneibacter</taxon>
    </lineage>
</organism>
<gene>
    <name evidence="2" type="ORF">DWZ50_12410</name>
</gene>
<dbReference type="SUPFAM" id="SSF88659">
    <property type="entry name" value="Sigma3 and sigma4 domains of RNA polymerase sigma factors"/>
    <property type="match status" value="1"/>
</dbReference>
<evidence type="ECO:0000313" key="3">
    <source>
        <dbReference type="Proteomes" id="UP000285610"/>
    </source>
</evidence>
<proteinExistence type="predicted"/>
<evidence type="ECO:0000259" key="1">
    <source>
        <dbReference type="PROSITE" id="PS00622"/>
    </source>
</evidence>
<dbReference type="PROSITE" id="PS00622">
    <property type="entry name" value="HTH_LUXR_1"/>
    <property type="match status" value="1"/>
</dbReference>
<dbReference type="Pfam" id="PF08281">
    <property type="entry name" value="Sigma70_r4_2"/>
    <property type="match status" value="1"/>
</dbReference>
<comment type="caution">
    <text evidence="2">The sequence shown here is derived from an EMBL/GenBank/DDBJ whole genome shotgun (WGS) entry which is preliminary data.</text>
</comment>
<dbReference type="Proteomes" id="UP000285610">
    <property type="component" value="Unassembled WGS sequence"/>
</dbReference>
<reference evidence="2 3" key="1">
    <citation type="submission" date="2018-08" db="EMBL/GenBank/DDBJ databases">
        <title>A genome reference for cultivated species of the human gut microbiota.</title>
        <authorList>
            <person name="Zou Y."/>
            <person name="Xue W."/>
            <person name="Luo G."/>
        </authorList>
    </citation>
    <scope>NUCLEOTIDE SEQUENCE [LARGE SCALE GENOMIC DNA]</scope>
    <source>
        <strain evidence="2 3">AF33-12</strain>
    </source>
</reference>
<sequence>MTFQKAKEEHKWKQWKEQEEKVLRESGMSEDKIAYLRKLDWQDFNAERRFWDHYSSDQEKLYTQRKEETMNLLNSEQLLDHIANKQLWEILRNTDPKTMEIILMKIWGFTVKEISEYLHLPEKTIYTRMSRLKSKIQKCCAEIKKS</sequence>
<feature type="domain" description="HTH luxR-type" evidence="1">
    <location>
        <begin position="108"/>
        <end position="135"/>
    </location>
</feature>
<evidence type="ECO:0000313" key="2">
    <source>
        <dbReference type="EMBL" id="RHM73625.1"/>
    </source>
</evidence>
<name>A0A415S7R7_MEDGN</name>
<dbReference type="InterPro" id="IPR013324">
    <property type="entry name" value="RNA_pol_sigma_r3/r4-like"/>
</dbReference>
<accession>A0A415S7R7</accession>
<dbReference type="InterPro" id="IPR000792">
    <property type="entry name" value="Tscrpt_reg_LuxR_C"/>
</dbReference>
<dbReference type="AlphaFoldDB" id="A0A415S7R7"/>
<dbReference type="GO" id="GO:0006352">
    <property type="term" value="P:DNA-templated transcription initiation"/>
    <property type="evidence" value="ECO:0007669"/>
    <property type="project" value="InterPro"/>
</dbReference>